<evidence type="ECO:0000313" key="6">
    <source>
        <dbReference type="EMBL" id="KAG6470903.1"/>
    </source>
</evidence>
<evidence type="ECO:0000256" key="1">
    <source>
        <dbReference type="ARBA" id="ARBA00023015"/>
    </source>
</evidence>
<gene>
    <name evidence="6" type="ORF">ZIOFF_071983</name>
</gene>
<dbReference type="Proteomes" id="UP000734854">
    <property type="component" value="Unassembled WGS sequence"/>
</dbReference>
<keyword evidence="7" id="KW-1185">Reference proteome</keyword>
<dbReference type="InterPro" id="IPR045847">
    <property type="entry name" value="AIG1-like"/>
</dbReference>
<keyword evidence="3" id="KW-0804">Transcription</keyword>
<dbReference type="GO" id="GO:0003700">
    <property type="term" value="F:DNA-binding transcription factor activity"/>
    <property type="evidence" value="ECO:0007669"/>
    <property type="project" value="InterPro"/>
</dbReference>
<evidence type="ECO:0000313" key="7">
    <source>
        <dbReference type="Proteomes" id="UP000734854"/>
    </source>
</evidence>
<name>A0A8J5C2B7_ZINOF</name>
<organism evidence="6 7">
    <name type="scientific">Zingiber officinale</name>
    <name type="common">Ginger</name>
    <name type="synonym">Amomum zingiber</name>
    <dbReference type="NCBI Taxonomy" id="94328"/>
    <lineage>
        <taxon>Eukaryota</taxon>
        <taxon>Viridiplantae</taxon>
        <taxon>Streptophyta</taxon>
        <taxon>Embryophyta</taxon>
        <taxon>Tracheophyta</taxon>
        <taxon>Spermatophyta</taxon>
        <taxon>Magnoliopsida</taxon>
        <taxon>Liliopsida</taxon>
        <taxon>Zingiberales</taxon>
        <taxon>Zingiberaceae</taxon>
        <taxon>Zingiber</taxon>
    </lineage>
</organism>
<dbReference type="PROSITE" id="PS50888">
    <property type="entry name" value="BHLH"/>
    <property type="match status" value="1"/>
</dbReference>
<dbReference type="CDD" id="cd11455">
    <property type="entry name" value="bHLH_AtAIG1_like"/>
    <property type="match status" value="1"/>
</dbReference>
<dbReference type="PANTHER" id="PTHR45844">
    <property type="entry name" value="TRANSCRIPTION FACTOR BHLH30"/>
    <property type="match status" value="1"/>
</dbReference>
<proteinExistence type="predicted"/>
<comment type="caution">
    <text evidence="6">The sequence shown here is derived from an EMBL/GenBank/DDBJ whole genome shotgun (WGS) entry which is preliminary data.</text>
</comment>
<sequence>MENQVLDQLPYHMAHGYGGGDGACSFFPGGDHAAAAINPTNLPWSTSLPASFHSTNPAASLHQVDQDLAVCPGSLPPFAPSLYGAGAVYPNPSPAGLMELAGGSAFMGLNRFLRGTDIQGSSASSSLFGTIHAELGKLTAQEIMDAKALAASKNHSEAERRRRERINGHLAKLRSMLPNTTKTDKASLLAEVIQHVKELKRQTSEIAEESPLPTEADEVAVESACDEDGKLVARASLCCDDRPDLLPDLIAALKALRLRVLKAEITTVGGRVKNVLVVSHAEEQDDDPDDAIGDVDGGHIKQQQLMAAVQDALRAVLEQATKHDQSPGGTKRQRTAGLSAAGMIEHSCNV</sequence>
<feature type="domain" description="BHLH" evidence="5">
    <location>
        <begin position="150"/>
        <end position="199"/>
    </location>
</feature>
<dbReference type="PANTHER" id="PTHR45844:SF2">
    <property type="entry name" value="TRANSCRIPTION FACTOR BHLH30"/>
    <property type="match status" value="1"/>
</dbReference>
<dbReference type="InterPro" id="IPR011598">
    <property type="entry name" value="bHLH_dom"/>
</dbReference>
<dbReference type="SMART" id="SM00353">
    <property type="entry name" value="HLH"/>
    <property type="match status" value="1"/>
</dbReference>
<dbReference type="FunFam" id="4.10.280.10:FF:000070">
    <property type="entry name" value="transcription factor bHLH30"/>
    <property type="match status" value="1"/>
</dbReference>
<dbReference type="CDD" id="cd04873">
    <property type="entry name" value="ACT_UUR-ACR-like"/>
    <property type="match status" value="1"/>
</dbReference>
<evidence type="ECO:0000256" key="4">
    <source>
        <dbReference type="ARBA" id="ARBA00023242"/>
    </source>
</evidence>
<evidence type="ECO:0000256" key="2">
    <source>
        <dbReference type="ARBA" id="ARBA00023125"/>
    </source>
</evidence>
<dbReference type="GO" id="GO:0046983">
    <property type="term" value="F:protein dimerization activity"/>
    <property type="evidence" value="ECO:0007669"/>
    <property type="project" value="InterPro"/>
</dbReference>
<accession>A0A8J5C2B7</accession>
<protein>
    <recommendedName>
        <fullName evidence="5">BHLH domain-containing protein</fullName>
    </recommendedName>
</protein>
<dbReference type="OrthoDB" id="71302at2759"/>
<dbReference type="EMBL" id="JACMSC010000021">
    <property type="protein sequence ID" value="KAG6470903.1"/>
    <property type="molecule type" value="Genomic_DNA"/>
</dbReference>
<keyword evidence="4" id="KW-0539">Nucleus</keyword>
<keyword evidence="1" id="KW-0805">Transcription regulation</keyword>
<evidence type="ECO:0000256" key="3">
    <source>
        <dbReference type="ARBA" id="ARBA00023163"/>
    </source>
</evidence>
<reference evidence="6 7" key="1">
    <citation type="submission" date="2020-08" db="EMBL/GenBank/DDBJ databases">
        <title>Plant Genome Project.</title>
        <authorList>
            <person name="Zhang R.-G."/>
        </authorList>
    </citation>
    <scope>NUCLEOTIDE SEQUENCE [LARGE SCALE GENOMIC DNA]</scope>
    <source>
        <tissue evidence="6">Rhizome</tissue>
    </source>
</reference>
<keyword evidence="2" id="KW-0238">DNA-binding</keyword>
<dbReference type="GO" id="GO:0003677">
    <property type="term" value="F:DNA binding"/>
    <property type="evidence" value="ECO:0007669"/>
    <property type="project" value="UniProtKB-KW"/>
</dbReference>
<dbReference type="AlphaFoldDB" id="A0A8J5C2B7"/>
<evidence type="ECO:0000259" key="5">
    <source>
        <dbReference type="PROSITE" id="PS50888"/>
    </source>
</evidence>
<dbReference type="Pfam" id="PF00010">
    <property type="entry name" value="HLH"/>
    <property type="match status" value="1"/>
</dbReference>